<gene>
    <name evidence="12" type="ORF">QBE54_10200</name>
</gene>
<protein>
    <recommendedName>
        <fullName evidence="3">Flagellar FliJ protein</fullName>
    </recommendedName>
</protein>
<sequence>MGYNFKLQKVLDVKKVREELIEVKLAELEKLAERQRRELIIMEEARKEYMAQRTREREQGERLVEEAFFEKMLDNLERKIEELKSYLRELERQIAQTKEELVCASLERKVMEKLREKDYQEFSLNVQKSNQKLLDEVAIQMYLRRET</sequence>
<keyword evidence="6" id="KW-0145">Chemotaxis</keyword>
<evidence type="ECO:0000256" key="9">
    <source>
        <dbReference type="ARBA" id="ARBA00023136"/>
    </source>
</evidence>
<reference evidence="12 13" key="1">
    <citation type="submission" date="2023-03" db="EMBL/GenBank/DDBJ databases">
        <title>Novel Species.</title>
        <authorList>
            <person name="Ma S."/>
        </authorList>
    </citation>
    <scope>NUCLEOTIDE SEQUENCE [LARGE SCALE GENOMIC DNA]</scope>
    <source>
        <strain evidence="12 13">B11</strain>
    </source>
</reference>
<keyword evidence="4" id="KW-0813">Transport</keyword>
<evidence type="ECO:0000256" key="8">
    <source>
        <dbReference type="ARBA" id="ARBA00022927"/>
    </source>
</evidence>
<keyword evidence="12" id="KW-0969">Cilium</keyword>
<comment type="subcellular location">
    <subcellularLocation>
        <location evidence="1">Cell membrane</location>
        <topology evidence="1">Peripheral membrane protein</topology>
        <orientation evidence="1">Cytoplasmic side</orientation>
    </subcellularLocation>
</comment>
<accession>A0ABZ2YAD9</accession>
<dbReference type="Gene3D" id="1.10.287.1700">
    <property type="match status" value="1"/>
</dbReference>
<evidence type="ECO:0000256" key="11">
    <source>
        <dbReference type="SAM" id="Coils"/>
    </source>
</evidence>
<feature type="coiled-coil region" evidence="11">
    <location>
        <begin position="18"/>
        <end position="107"/>
    </location>
</feature>
<keyword evidence="13" id="KW-1185">Reference proteome</keyword>
<dbReference type="RefSeq" id="WP_369018092.1">
    <property type="nucleotide sequence ID" value="NZ_CP121689.1"/>
</dbReference>
<dbReference type="EMBL" id="CP121689">
    <property type="protein sequence ID" value="WZL75939.1"/>
    <property type="molecule type" value="Genomic_DNA"/>
</dbReference>
<comment type="similarity">
    <text evidence="2">Belongs to the FliJ family.</text>
</comment>
<organism evidence="12 13">
    <name type="scientific">Thermatribacter velox</name>
    <dbReference type="NCBI Taxonomy" id="3039681"/>
    <lineage>
        <taxon>Bacteria</taxon>
        <taxon>Pseudomonadati</taxon>
        <taxon>Atribacterota</taxon>
        <taxon>Atribacteria</taxon>
        <taxon>Atribacterales</taxon>
        <taxon>Thermatribacteraceae</taxon>
        <taxon>Thermatribacter</taxon>
    </lineage>
</organism>
<evidence type="ECO:0000313" key="12">
    <source>
        <dbReference type="EMBL" id="WZL75939.1"/>
    </source>
</evidence>
<keyword evidence="8" id="KW-0653">Protein transport</keyword>
<dbReference type="InterPro" id="IPR012823">
    <property type="entry name" value="Flagell_FliJ"/>
</dbReference>
<evidence type="ECO:0000256" key="2">
    <source>
        <dbReference type="ARBA" id="ARBA00010004"/>
    </source>
</evidence>
<keyword evidence="12" id="KW-0966">Cell projection</keyword>
<keyword evidence="11" id="KW-0175">Coiled coil</keyword>
<evidence type="ECO:0000256" key="4">
    <source>
        <dbReference type="ARBA" id="ARBA00022448"/>
    </source>
</evidence>
<evidence type="ECO:0000256" key="6">
    <source>
        <dbReference type="ARBA" id="ARBA00022500"/>
    </source>
</evidence>
<evidence type="ECO:0000256" key="1">
    <source>
        <dbReference type="ARBA" id="ARBA00004413"/>
    </source>
</evidence>
<keyword evidence="9" id="KW-0472">Membrane</keyword>
<evidence type="ECO:0000256" key="10">
    <source>
        <dbReference type="ARBA" id="ARBA00023225"/>
    </source>
</evidence>
<dbReference type="Proteomes" id="UP001461341">
    <property type="component" value="Chromosome"/>
</dbReference>
<dbReference type="Pfam" id="PF02050">
    <property type="entry name" value="FliJ"/>
    <property type="match status" value="1"/>
</dbReference>
<keyword evidence="7" id="KW-1005">Bacterial flagellum biogenesis</keyword>
<evidence type="ECO:0000256" key="3">
    <source>
        <dbReference type="ARBA" id="ARBA00020392"/>
    </source>
</evidence>
<dbReference type="InterPro" id="IPR053716">
    <property type="entry name" value="Flag_assembly_chemotaxis_eff"/>
</dbReference>
<evidence type="ECO:0000256" key="5">
    <source>
        <dbReference type="ARBA" id="ARBA00022475"/>
    </source>
</evidence>
<keyword evidence="5" id="KW-1003">Cell membrane</keyword>
<name>A0ABZ2YAD9_9BACT</name>
<evidence type="ECO:0000256" key="7">
    <source>
        <dbReference type="ARBA" id="ARBA00022795"/>
    </source>
</evidence>
<proteinExistence type="inferred from homology"/>
<keyword evidence="12" id="KW-0282">Flagellum</keyword>
<evidence type="ECO:0000313" key="13">
    <source>
        <dbReference type="Proteomes" id="UP001461341"/>
    </source>
</evidence>
<keyword evidence="10" id="KW-1006">Bacterial flagellum protein export</keyword>